<evidence type="ECO:0000313" key="3">
    <source>
        <dbReference type="Proteomes" id="UP001432995"/>
    </source>
</evidence>
<protein>
    <submittedName>
        <fullName evidence="2">Aldolase</fullName>
    </submittedName>
</protein>
<sequence>MPSLHAACVALGDAGILIRGPSGSGKSSLAVLLAAEPDGVLVADDRVICERHADSLLARPHETLAGQVEIRGQGILSAADLGLTLRPDAVLHLVTDLVTDVPRLPEPPDDAEILGLRLPRLVLDRGVRRAGLATLLIRAALRKGKP</sequence>
<dbReference type="Proteomes" id="UP001432995">
    <property type="component" value="Unassembled WGS sequence"/>
</dbReference>
<dbReference type="RefSeq" id="WP_350377643.1">
    <property type="nucleotide sequence ID" value="NZ_JBELQD010000005.1"/>
</dbReference>
<dbReference type="EMBL" id="JBELQD010000005">
    <property type="protein sequence ID" value="MER2288101.1"/>
    <property type="molecule type" value="Genomic_DNA"/>
</dbReference>
<dbReference type="Gene3D" id="3.40.50.300">
    <property type="entry name" value="P-loop containing nucleotide triphosphate hydrolases"/>
    <property type="match status" value="1"/>
</dbReference>
<keyword evidence="3" id="KW-1185">Reference proteome</keyword>
<organism evidence="2 3">
    <name type="scientific">Methylobacterium brachiatum</name>
    <dbReference type="NCBI Taxonomy" id="269660"/>
    <lineage>
        <taxon>Bacteria</taxon>
        <taxon>Pseudomonadati</taxon>
        <taxon>Pseudomonadota</taxon>
        <taxon>Alphaproteobacteria</taxon>
        <taxon>Hyphomicrobiales</taxon>
        <taxon>Methylobacteriaceae</taxon>
        <taxon>Methylobacterium</taxon>
    </lineage>
</organism>
<comment type="caution">
    <text evidence="2">The sequence shown here is derived from an EMBL/GenBank/DDBJ whole genome shotgun (WGS) entry which is preliminary data.</text>
</comment>
<dbReference type="SUPFAM" id="SSF53795">
    <property type="entry name" value="PEP carboxykinase-like"/>
    <property type="match status" value="1"/>
</dbReference>
<gene>
    <name evidence="2" type="ORF">ABS770_07525</name>
</gene>
<proteinExistence type="predicted"/>
<dbReference type="InterPro" id="IPR027417">
    <property type="entry name" value="P-loop_NTPase"/>
</dbReference>
<reference evidence="2" key="1">
    <citation type="submission" date="2024-06" db="EMBL/GenBank/DDBJ databases">
        <authorList>
            <person name="Campbell A.G."/>
        </authorList>
    </citation>
    <scope>NUCLEOTIDE SEQUENCE</scope>
    <source>
        <strain evidence="2">EM17</strain>
    </source>
</reference>
<accession>A0ABV1R027</accession>
<dbReference type="InterPro" id="IPR011104">
    <property type="entry name" value="Hpr_kin/Pase_C"/>
</dbReference>
<name>A0ABV1R027_9HYPH</name>
<dbReference type="Pfam" id="PF07475">
    <property type="entry name" value="Hpr_kinase_C"/>
    <property type="match status" value="1"/>
</dbReference>
<evidence type="ECO:0000313" key="2">
    <source>
        <dbReference type="EMBL" id="MER2288101.1"/>
    </source>
</evidence>
<feature type="domain" description="HPr kinase/phosphorylase C-terminal" evidence="1">
    <location>
        <begin position="3"/>
        <end position="123"/>
    </location>
</feature>
<evidence type="ECO:0000259" key="1">
    <source>
        <dbReference type="Pfam" id="PF07475"/>
    </source>
</evidence>